<evidence type="ECO:0000313" key="1">
    <source>
        <dbReference type="EMBL" id="VBA41791.1"/>
    </source>
</evidence>
<dbReference type="AlphaFoldDB" id="A0A498Q905"/>
<accession>A0A498Q905</accession>
<protein>
    <submittedName>
        <fullName evidence="1">Uncharacterized protein</fullName>
    </submittedName>
</protein>
<sequence length="185" mass="20238">MDPSHIIRLDPLDESLSMSQIPHDPRHLRIPSVDKSDAEDFWGQHIGLRRRTHAASRALGALALIAGVTSVIDEVTPHGSDISAGRLTITLATHDEFKSDTCSSENSGGSTDSQDTDAVNSANIFTANSNNYENGLKNPFTYDKPPSVAVIIDSYDILDVIDFLNQQSDPIEMSNVYVRVENDDN</sequence>
<gene>
    <name evidence="1" type="ORF">LAUMK136_04235</name>
</gene>
<organism evidence="1 2">
    <name type="scientific">Mycobacterium attenuatum</name>
    <dbReference type="NCBI Taxonomy" id="2341086"/>
    <lineage>
        <taxon>Bacteria</taxon>
        <taxon>Bacillati</taxon>
        <taxon>Actinomycetota</taxon>
        <taxon>Actinomycetes</taxon>
        <taxon>Mycobacteriales</taxon>
        <taxon>Mycobacteriaceae</taxon>
        <taxon>Mycobacterium</taxon>
    </lineage>
</organism>
<dbReference type="EMBL" id="UPHP01000115">
    <property type="protein sequence ID" value="VBA41791.1"/>
    <property type="molecule type" value="Genomic_DNA"/>
</dbReference>
<dbReference type="Proteomes" id="UP000273307">
    <property type="component" value="Unassembled WGS sequence"/>
</dbReference>
<name>A0A498Q905_9MYCO</name>
<evidence type="ECO:0000313" key="2">
    <source>
        <dbReference type="Proteomes" id="UP000273307"/>
    </source>
</evidence>
<reference evidence="1 2" key="1">
    <citation type="submission" date="2018-09" db="EMBL/GenBank/DDBJ databases">
        <authorList>
            <person name="Tagini F."/>
        </authorList>
    </citation>
    <scope>NUCLEOTIDE SEQUENCE [LARGE SCALE GENOMIC DNA]</scope>
    <source>
        <strain evidence="1 2">MK136</strain>
    </source>
</reference>
<proteinExistence type="predicted"/>
<keyword evidence="2" id="KW-1185">Reference proteome</keyword>